<evidence type="ECO:0000256" key="1">
    <source>
        <dbReference type="ARBA" id="ARBA00000185"/>
    </source>
</evidence>
<dbReference type="PANTHER" id="PTHR43493:SF5">
    <property type="entry name" value="DNA GYRASE SUBUNIT A, CHLOROPLASTIC_MITOCHONDRIAL"/>
    <property type="match status" value="1"/>
</dbReference>
<dbReference type="AlphaFoldDB" id="A0A1F5ZS92"/>
<organism evidence="12 13">
    <name type="scientific">Candidatus Gottesmanbacteria bacterium RIFCSPHIGHO2_01_FULL_46_14</name>
    <dbReference type="NCBI Taxonomy" id="1798380"/>
    <lineage>
        <taxon>Bacteria</taxon>
        <taxon>Candidatus Gottesmaniibacteriota</taxon>
    </lineage>
</organism>
<keyword evidence="9" id="KW-0963">Cytoplasm</keyword>
<dbReference type="SMART" id="SM00434">
    <property type="entry name" value="TOP4c"/>
    <property type="match status" value="1"/>
</dbReference>
<evidence type="ECO:0000256" key="8">
    <source>
        <dbReference type="ARBA" id="ARBA00063644"/>
    </source>
</evidence>
<comment type="catalytic activity">
    <reaction evidence="1 9 10">
        <text>ATP-dependent breakage, passage and rejoining of double-stranded DNA.</text>
        <dbReference type="EC" id="5.6.2.2"/>
    </reaction>
</comment>
<dbReference type="InterPro" id="IPR005743">
    <property type="entry name" value="GyrA"/>
</dbReference>
<dbReference type="NCBIfam" id="TIGR01063">
    <property type="entry name" value="gyrA"/>
    <property type="match status" value="1"/>
</dbReference>
<evidence type="ECO:0000256" key="9">
    <source>
        <dbReference type="HAMAP-Rule" id="MF_01897"/>
    </source>
</evidence>
<dbReference type="GO" id="GO:0005737">
    <property type="term" value="C:cytoplasm"/>
    <property type="evidence" value="ECO:0007669"/>
    <property type="project" value="UniProtKB-SubCell"/>
</dbReference>
<dbReference type="HAMAP" id="MF_01897">
    <property type="entry name" value="GyrA"/>
    <property type="match status" value="1"/>
</dbReference>
<dbReference type="Gene3D" id="1.10.268.10">
    <property type="entry name" value="Topoisomerase, domain 3"/>
    <property type="match status" value="1"/>
</dbReference>
<evidence type="ECO:0000259" key="11">
    <source>
        <dbReference type="PROSITE" id="PS52040"/>
    </source>
</evidence>
<gene>
    <name evidence="9" type="primary">gyrA</name>
    <name evidence="12" type="ORF">A2875_04635</name>
</gene>
<dbReference type="InterPro" id="IPR002205">
    <property type="entry name" value="Topo_IIA_dom_A"/>
</dbReference>
<dbReference type="InterPro" id="IPR013757">
    <property type="entry name" value="Topo_IIA_A_a_sf"/>
</dbReference>
<dbReference type="GO" id="GO:0005524">
    <property type="term" value="F:ATP binding"/>
    <property type="evidence" value="ECO:0007669"/>
    <property type="project" value="UniProtKB-UniRule"/>
</dbReference>
<dbReference type="GO" id="GO:0006265">
    <property type="term" value="P:DNA topological change"/>
    <property type="evidence" value="ECO:0007669"/>
    <property type="project" value="UniProtKB-UniRule"/>
</dbReference>
<dbReference type="EC" id="5.6.2.2" evidence="9"/>
<dbReference type="NCBIfam" id="NF004044">
    <property type="entry name" value="PRK05561.1"/>
    <property type="match status" value="1"/>
</dbReference>
<accession>A0A1F5ZS92</accession>
<protein>
    <recommendedName>
        <fullName evidence="9">DNA gyrase subunit A</fullName>
        <ecNumber evidence="9">5.6.2.2</ecNumber>
    </recommendedName>
</protein>
<dbReference type="InterPro" id="IPR006691">
    <property type="entry name" value="GyrA/parC_rep"/>
</dbReference>
<keyword evidence="3 9" id="KW-0547">Nucleotide-binding</keyword>
<comment type="function">
    <text evidence="9">A type II topoisomerase that negatively supercoils closed circular double-stranded (ds) DNA in an ATP-dependent manner to modulate DNA topology and maintain chromosomes in an underwound state. Negative supercoiling favors strand separation, and DNA replication, transcription, recombination and repair, all of which involve strand separation. Also able to catalyze the interconversion of other topological isomers of dsDNA rings, including catenanes and knotted rings. Type II topoisomerases break and join 2 DNA strands simultaneously in an ATP-dependent manner.</text>
</comment>
<name>A0A1F5ZS92_9BACT</name>
<dbReference type="FunFam" id="2.120.10.90:FF:000005">
    <property type="entry name" value="DNA topoisomerase 4 subunit A"/>
    <property type="match status" value="1"/>
</dbReference>
<dbReference type="Proteomes" id="UP000177416">
    <property type="component" value="Unassembled WGS sequence"/>
</dbReference>
<dbReference type="EMBL" id="MFJJ01000009">
    <property type="protein sequence ID" value="OGG14982.1"/>
    <property type="molecule type" value="Genomic_DNA"/>
</dbReference>
<dbReference type="InterPro" id="IPR035516">
    <property type="entry name" value="Gyrase/topoIV_suA_C"/>
</dbReference>
<evidence type="ECO:0000256" key="7">
    <source>
        <dbReference type="ARBA" id="ARBA00023235"/>
    </source>
</evidence>
<dbReference type="SUPFAM" id="SSF101904">
    <property type="entry name" value="GyrA/ParC C-terminal domain-like"/>
    <property type="match status" value="1"/>
</dbReference>
<dbReference type="SUPFAM" id="SSF56719">
    <property type="entry name" value="Type II DNA topoisomerase"/>
    <property type="match status" value="1"/>
</dbReference>
<keyword evidence="5 9" id="KW-0799">Topoisomerase</keyword>
<dbReference type="PROSITE" id="PS52040">
    <property type="entry name" value="TOPO_IIA"/>
    <property type="match status" value="1"/>
</dbReference>
<evidence type="ECO:0000256" key="3">
    <source>
        <dbReference type="ARBA" id="ARBA00022741"/>
    </source>
</evidence>
<dbReference type="GO" id="GO:0005694">
    <property type="term" value="C:chromosome"/>
    <property type="evidence" value="ECO:0007669"/>
    <property type="project" value="InterPro"/>
</dbReference>
<keyword evidence="6 9" id="KW-0238">DNA-binding</keyword>
<comment type="subcellular location">
    <subcellularLocation>
        <location evidence="9">Cytoplasm</location>
    </subcellularLocation>
</comment>
<comment type="subunit">
    <text evidence="8">Heterotetramer composed of ParC and ParE.</text>
</comment>
<dbReference type="InterPro" id="IPR013758">
    <property type="entry name" value="Topo_IIA_A/C_ab"/>
</dbReference>
<keyword evidence="4 9" id="KW-0067">ATP-binding</keyword>
<dbReference type="PANTHER" id="PTHR43493">
    <property type="entry name" value="DNA GYRASE/TOPOISOMERASE SUBUNIT A"/>
    <property type="match status" value="1"/>
</dbReference>
<comment type="subunit">
    <text evidence="9">Heterotetramer, composed of two GyrA and two GyrB chains. In the heterotetramer, GyrA contains the active site tyrosine that forms a transient covalent intermediate with DNA, while GyrB binds cofactors and catalyzes ATP hydrolysis.</text>
</comment>
<dbReference type="Pfam" id="PF00521">
    <property type="entry name" value="DNA_topoisoIV"/>
    <property type="match status" value="1"/>
</dbReference>
<dbReference type="Gene3D" id="3.90.199.10">
    <property type="entry name" value="Topoisomerase II, domain 5"/>
    <property type="match status" value="1"/>
</dbReference>
<dbReference type="InterPro" id="IPR013760">
    <property type="entry name" value="Topo_IIA-like_dom_sf"/>
</dbReference>
<dbReference type="InterPro" id="IPR050220">
    <property type="entry name" value="Type_II_DNA_Topoisomerases"/>
</dbReference>
<dbReference type="NCBIfam" id="NF004043">
    <property type="entry name" value="PRK05560.1"/>
    <property type="match status" value="1"/>
</dbReference>
<dbReference type="Pfam" id="PF03989">
    <property type="entry name" value="DNA_gyraseA_C"/>
    <property type="match status" value="6"/>
</dbReference>
<evidence type="ECO:0000256" key="10">
    <source>
        <dbReference type="PROSITE-ProRule" id="PRU01384"/>
    </source>
</evidence>
<dbReference type="GO" id="GO:0003677">
    <property type="term" value="F:DNA binding"/>
    <property type="evidence" value="ECO:0007669"/>
    <property type="project" value="UniProtKB-UniRule"/>
</dbReference>
<dbReference type="FunFam" id="3.30.1360.40:FF:000002">
    <property type="entry name" value="DNA gyrase subunit A"/>
    <property type="match status" value="1"/>
</dbReference>
<evidence type="ECO:0000256" key="2">
    <source>
        <dbReference type="ARBA" id="ARBA00008263"/>
    </source>
</evidence>
<sequence length="829" mass="92682">MNIGKIQPSEIVDEMQKSYMDYAMSVIVARALPDVRDGLKPVHRRILYAMHQMGLHHTSRYTKSAKVVGEVLGKYHPHGDAPVYEAMVRLAQTFSMRYPLIDGQGNFGSIDGDPPAAMRYTECRLAGISSEMLLDIEKETVGFIPNFDGTIDEPTYLPAKLPNLLLMGSEGIAVGMATKIPPHNLTEVIDALFMMIGKTKIEKKEQNSSFTFDVTVDDLMEHIQGPDFPTAGAIYDIAEIKNAYATGRGKIVCRGKAEIEDIGQGKSAIIISELPYQVNKALLVAKIADLVKEKKLEGISDLRDESDRRGIRVYIELKRDAKPKQVLNNLWKHTNLQTTFPVNVVALVDNTPQTCSLKLILEEYLKHRHDVIRKRSEFELKEARAREHILEGLKIAVDHIDEVISIIKKSRDADEAKGKLMTKFSLSDLQATAILDMQLRRLAALERQKIEDELAMIRETIEYLEDLLAHPDKIFKVIRDELTKLKERYGDERRTKVYKSKVGEFSEEQLIANEDVIITMSQTGYIKRLPRTTFKMQERGGKGVIGMATKEEDTIDQMVAAQTHDNMLFITDRGRVYQVRVWDIPEASRQSKGQAVVNLINIEGGERVTSLLAYSLKRAEQKEQGVEYIVMATKKGTVKKSKLTDYENIRKNGLVAIKLDQGDELAWARITSGRDDILLVSHDGKSIRFSEGEVRPTARDTMGVRGILLKPSDYVVSMEVINTETKKADFLTLMEKGKGKKTAISGFPRQRRGGQGLKVAQVNAKTGNVVVSQLVPADCDSVILTSIKGQVVKLPIASVPRLGRATSGVILMRFTDKSDTIAAATCLTK</sequence>
<proteinExistence type="inferred from homology"/>
<feature type="domain" description="Topo IIA-type catalytic" evidence="11">
    <location>
        <begin position="32"/>
        <end position="510"/>
    </location>
</feature>
<dbReference type="GO" id="GO:0034335">
    <property type="term" value="F:DNA negative supercoiling activity"/>
    <property type="evidence" value="ECO:0007669"/>
    <property type="project" value="UniProtKB-ARBA"/>
</dbReference>
<evidence type="ECO:0000313" key="12">
    <source>
        <dbReference type="EMBL" id="OGG14982.1"/>
    </source>
</evidence>
<feature type="active site" description="O-(5'-phospho-DNA)-tyrosine intermediate" evidence="9 10">
    <location>
        <position position="120"/>
    </location>
</feature>
<comment type="caution">
    <text evidence="12">The sequence shown here is derived from an EMBL/GenBank/DDBJ whole genome shotgun (WGS) entry which is preliminary data.</text>
</comment>
<reference evidence="12 13" key="1">
    <citation type="journal article" date="2016" name="Nat. Commun.">
        <title>Thousands of microbial genomes shed light on interconnected biogeochemical processes in an aquifer system.</title>
        <authorList>
            <person name="Anantharaman K."/>
            <person name="Brown C.T."/>
            <person name="Hug L.A."/>
            <person name="Sharon I."/>
            <person name="Castelle C.J."/>
            <person name="Probst A.J."/>
            <person name="Thomas B.C."/>
            <person name="Singh A."/>
            <person name="Wilkins M.J."/>
            <person name="Karaoz U."/>
            <person name="Brodie E.L."/>
            <person name="Williams K.H."/>
            <person name="Hubbard S.S."/>
            <person name="Banfield J.F."/>
        </authorList>
    </citation>
    <scope>NUCLEOTIDE SEQUENCE [LARGE SCALE GENOMIC DNA]</scope>
</reference>
<dbReference type="CDD" id="cd00187">
    <property type="entry name" value="TOP4c"/>
    <property type="match status" value="1"/>
</dbReference>
<dbReference type="GO" id="GO:0006261">
    <property type="term" value="P:DNA-templated DNA replication"/>
    <property type="evidence" value="ECO:0007669"/>
    <property type="project" value="UniProtKB-UniRule"/>
</dbReference>
<comment type="caution">
    <text evidence="9">Lacks conserved residue(s) required for the propagation of feature annotation.</text>
</comment>
<comment type="similarity">
    <text evidence="2 9">Belongs to the type II topoisomerase GyrA/ParC subunit family.</text>
</comment>
<evidence type="ECO:0000313" key="13">
    <source>
        <dbReference type="Proteomes" id="UP000177416"/>
    </source>
</evidence>
<evidence type="ECO:0000256" key="5">
    <source>
        <dbReference type="ARBA" id="ARBA00023029"/>
    </source>
</evidence>
<evidence type="ECO:0000256" key="6">
    <source>
        <dbReference type="ARBA" id="ARBA00023125"/>
    </source>
</evidence>
<dbReference type="Gene3D" id="3.30.1360.40">
    <property type="match status" value="1"/>
</dbReference>
<evidence type="ECO:0000256" key="4">
    <source>
        <dbReference type="ARBA" id="ARBA00022840"/>
    </source>
</evidence>
<dbReference type="Gene3D" id="2.120.10.90">
    <property type="entry name" value="DNA gyrase/topoisomerase IV, subunit A, C-terminal"/>
    <property type="match status" value="1"/>
</dbReference>
<dbReference type="FunFam" id="1.10.268.10:FF:000001">
    <property type="entry name" value="DNA gyrase subunit A"/>
    <property type="match status" value="1"/>
</dbReference>
<comment type="miscellaneous">
    <text evidence="9">Few gyrases are as efficient as E.coli at forming negative supercoils. Not all organisms have 2 type II topoisomerases; in organisms with a single type II topoisomerase this enzyme also has to decatenate newly replicated chromosomes.</text>
</comment>
<dbReference type="GO" id="GO:0009330">
    <property type="term" value="C:DNA topoisomerase type II (double strand cut, ATP-hydrolyzing) complex"/>
    <property type="evidence" value="ECO:0007669"/>
    <property type="project" value="TreeGrafter"/>
</dbReference>
<keyword evidence="7 9" id="KW-0413">Isomerase</keyword>